<gene>
    <name evidence="3" type="ORF">SPI_04929</name>
</gene>
<dbReference type="EMBL" id="AZHD01000007">
    <property type="protein sequence ID" value="OAA62070.1"/>
    <property type="molecule type" value="Genomic_DNA"/>
</dbReference>
<dbReference type="OrthoDB" id="10254604at2759"/>
<dbReference type="STRING" id="1081102.A0A167UZR0"/>
<evidence type="ECO:0000313" key="3">
    <source>
        <dbReference type="EMBL" id="OAA62070.1"/>
    </source>
</evidence>
<protein>
    <submittedName>
        <fullName evidence="3">Uncharacterized protein</fullName>
    </submittedName>
</protein>
<evidence type="ECO:0000256" key="2">
    <source>
        <dbReference type="SAM" id="Phobius"/>
    </source>
</evidence>
<keyword evidence="4" id="KW-1185">Reference proteome</keyword>
<name>A0A167UZR0_9HYPO</name>
<feature type="transmembrane region" description="Helical" evidence="2">
    <location>
        <begin position="107"/>
        <end position="135"/>
    </location>
</feature>
<feature type="region of interest" description="Disordered" evidence="1">
    <location>
        <begin position="21"/>
        <end position="63"/>
    </location>
</feature>
<organism evidence="3 4">
    <name type="scientific">Niveomyces insectorum RCEF 264</name>
    <dbReference type="NCBI Taxonomy" id="1081102"/>
    <lineage>
        <taxon>Eukaryota</taxon>
        <taxon>Fungi</taxon>
        <taxon>Dikarya</taxon>
        <taxon>Ascomycota</taxon>
        <taxon>Pezizomycotina</taxon>
        <taxon>Sordariomycetes</taxon>
        <taxon>Hypocreomycetidae</taxon>
        <taxon>Hypocreales</taxon>
        <taxon>Cordycipitaceae</taxon>
        <taxon>Niveomyces</taxon>
    </lineage>
</organism>
<comment type="caution">
    <text evidence="3">The sequence shown here is derived from an EMBL/GenBank/DDBJ whole genome shotgun (WGS) entry which is preliminary data.</text>
</comment>
<dbReference type="AlphaFoldDB" id="A0A167UZR0"/>
<keyword evidence="2" id="KW-0472">Membrane</keyword>
<dbReference type="Pfam" id="PF11915">
    <property type="entry name" value="DUF3433"/>
    <property type="match status" value="1"/>
</dbReference>
<evidence type="ECO:0000256" key="1">
    <source>
        <dbReference type="SAM" id="MobiDB-lite"/>
    </source>
</evidence>
<feature type="transmembrane region" description="Helical" evidence="2">
    <location>
        <begin position="77"/>
        <end position="95"/>
    </location>
</feature>
<reference evidence="3 4" key="1">
    <citation type="journal article" date="2016" name="Genome Biol. Evol.">
        <title>Divergent and convergent evolution of fungal pathogenicity.</title>
        <authorList>
            <person name="Shang Y."/>
            <person name="Xiao G."/>
            <person name="Zheng P."/>
            <person name="Cen K."/>
            <person name="Zhan S."/>
            <person name="Wang C."/>
        </authorList>
    </citation>
    <scope>NUCLEOTIDE SEQUENCE [LARGE SCALE GENOMIC DNA]</scope>
    <source>
        <strain evidence="3 4">RCEF 264</strain>
    </source>
</reference>
<proteinExistence type="predicted"/>
<feature type="transmembrane region" description="Helical" evidence="2">
    <location>
        <begin position="188"/>
        <end position="213"/>
    </location>
</feature>
<dbReference type="Proteomes" id="UP000076874">
    <property type="component" value="Unassembled WGS sequence"/>
</dbReference>
<evidence type="ECO:0000313" key="4">
    <source>
        <dbReference type="Proteomes" id="UP000076874"/>
    </source>
</evidence>
<feature type="transmembrane region" description="Helical" evidence="2">
    <location>
        <begin position="225"/>
        <end position="250"/>
    </location>
</feature>
<accession>A0A167UZR0</accession>
<dbReference type="InterPro" id="IPR021840">
    <property type="entry name" value="DUF3433"/>
</dbReference>
<sequence>MRRALADRRFVFGFYASPVSGQPEYGIVPVPGDGKEDSSDEHNDTDDADNDEHNGQTASSLAPSSGPFLALTVGYRLALMALLAGLLAFVLHRLGAFLATNRFGARALLAGLGVLVTFGWTALFLSVAAALPFCAMARRPQPPERSVLLGRLTNEFSGLTEAVRLCLTGRADRQRHLHRRGRGHVREVVVPPAILGAVALMTLLAEFLPALLANVPYSVTQTRPAAVVCARLVAAILVLMLAVLAASFVVCRGGGGGGDDARWPALPADPRTIAGAMYYVTDSHSGWMDLLDGTEDVEAAVDRVVLDGYDTAEGEPVTKE</sequence>
<keyword evidence="2" id="KW-1133">Transmembrane helix</keyword>
<keyword evidence="2" id="KW-0812">Transmembrane</keyword>
<feature type="compositionally biased region" description="Basic and acidic residues" evidence="1">
    <location>
        <begin position="33"/>
        <end position="42"/>
    </location>
</feature>